<evidence type="ECO:0000313" key="3">
    <source>
        <dbReference type="Proteomes" id="UP000007110"/>
    </source>
</evidence>
<dbReference type="GeneID" id="105437127"/>
<dbReference type="KEGG" id="spu:105437127"/>
<dbReference type="SUPFAM" id="SSF57501">
    <property type="entry name" value="Cystine-knot cytokines"/>
    <property type="match status" value="1"/>
</dbReference>
<dbReference type="PROSITE" id="PS50270">
    <property type="entry name" value="NGF_2"/>
    <property type="match status" value="1"/>
</dbReference>
<dbReference type="EnsemblMetazoa" id="XM_011663395">
    <property type="protein sequence ID" value="XP_011661697"/>
    <property type="gene ID" value="LOC105437127"/>
</dbReference>
<name>A0A7M7HC10_STRPU</name>
<evidence type="ECO:0000256" key="1">
    <source>
        <dbReference type="SAM" id="SignalP"/>
    </source>
</evidence>
<organism evidence="2 3">
    <name type="scientific">Strongylocentrotus purpuratus</name>
    <name type="common">Purple sea urchin</name>
    <dbReference type="NCBI Taxonomy" id="7668"/>
    <lineage>
        <taxon>Eukaryota</taxon>
        <taxon>Metazoa</taxon>
        <taxon>Echinodermata</taxon>
        <taxon>Eleutherozoa</taxon>
        <taxon>Echinozoa</taxon>
        <taxon>Echinoidea</taxon>
        <taxon>Euechinoidea</taxon>
        <taxon>Echinacea</taxon>
        <taxon>Camarodonta</taxon>
        <taxon>Echinidea</taxon>
        <taxon>Strongylocentrotidae</taxon>
        <taxon>Strongylocentrotus</taxon>
    </lineage>
</organism>
<sequence>MVLTPQMGHTRYILMAFSLATVLRTPALASYETRLRFLKRIEGEAISNPLQSLFGLSESQIHDELNASNHEIRATLPQPFHDILDIPPEERHLPDGMTIYDILEMPAMSEANLRRIAFSRVMPTHIPNISEENIIEVTEEERFLKVIKRQESDYVRACAASSGWVQVNDGITVENEFVEVSRGQFFFQTTCLHNGGACYGYPTPSTATADRLSKCTTLKSWVIAWAKVRGDTEFGWRHIALATCCACAVKGKPGDGMTEEASDGA</sequence>
<dbReference type="InParanoid" id="A0A7M7HC10"/>
<dbReference type="Gene3D" id="2.10.90.10">
    <property type="entry name" value="Cystine-knot cytokines"/>
    <property type="match status" value="1"/>
</dbReference>
<feature type="signal peptide" evidence="1">
    <location>
        <begin position="1"/>
        <end position="29"/>
    </location>
</feature>
<keyword evidence="3" id="KW-1185">Reference proteome</keyword>
<dbReference type="OMA" id="HIAIPTC"/>
<keyword evidence="1" id="KW-0732">Signal</keyword>
<evidence type="ECO:0000313" key="2">
    <source>
        <dbReference type="EnsemblMetazoa" id="XP_011661697"/>
    </source>
</evidence>
<dbReference type="RefSeq" id="XP_011661697.1">
    <property type="nucleotide sequence ID" value="XM_011663395.1"/>
</dbReference>
<dbReference type="InterPro" id="IPR029034">
    <property type="entry name" value="Cystine-knot_cytokine"/>
</dbReference>
<dbReference type="AlphaFoldDB" id="A0A7M7HC10"/>
<dbReference type="Proteomes" id="UP000007110">
    <property type="component" value="Unassembled WGS sequence"/>
</dbReference>
<dbReference type="OrthoDB" id="6103344at2759"/>
<proteinExistence type="predicted"/>
<feature type="chain" id="PRO_5029817653" evidence="1">
    <location>
        <begin position="30"/>
        <end position="265"/>
    </location>
</feature>
<reference evidence="3" key="1">
    <citation type="submission" date="2015-02" db="EMBL/GenBank/DDBJ databases">
        <title>Genome sequencing for Strongylocentrotus purpuratus.</title>
        <authorList>
            <person name="Murali S."/>
            <person name="Liu Y."/>
            <person name="Vee V."/>
            <person name="English A."/>
            <person name="Wang M."/>
            <person name="Skinner E."/>
            <person name="Han Y."/>
            <person name="Muzny D.M."/>
            <person name="Worley K.C."/>
            <person name="Gibbs R.A."/>
        </authorList>
    </citation>
    <scope>NUCLEOTIDE SEQUENCE</scope>
</reference>
<protein>
    <submittedName>
        <fullName evidence="2">Uncharacterized protein</fullName>
    </submittedName>
</protein>
<accession>A0A7M7HC10</accession>
<reference evidence="2" key="2">
    <citation type="submission" date="2021-01" db="UniProtKB">
        <authorList>
            <consortium name="EnsemblMetazoa"/>
        </authorList>
    </citation>
    <scope>IDENTIFICATION</scope>
</reference>